<gene>
    <name evidence="2" type="primary">rbn_2</name>
    <name evidence="2" type="ORF">CLORY_17970</name>
</gene>
<dbReference type="InterPro" id="IPR036866">
    <property type="entry name" value="RibonucZ/Hydroxyglut_hydro"/>
</dbReference>
<dbReference type="Proteomes" id="UP000190080">
    <property type="component" value="Unassembled WGS sequence"/>
</dbReference>
<dbReference type="OrthoDB" id="9803916at2"/>
<dbReference type="Gene3D" id="3.60.15.10">
    <property type="entry name" value="Ribonuclease Z/Hydroxyacylglutathione hydrolase-like"/>
    <property type="match status" value="1"/>
</dbReference>
<comment type="caution">
    <text evidence="2">The sequence shown here is derived from an EMBL/GenBank/DDBJ whole genome shotgun (WGS) entry which is preliminary data.</text>
</comment>
<dbReference type="EMBL" id="MZGV01000015">
    <property type="protein sequence ID" value="OPJ62428.1"/>
    <property type="molecule type" value="Genomic_DNA"/>
</dbReference>
<dbReference type="Pfam" id="PF23023">
    <property type="entry name" value="Anti-Pycsar_Apyc1"/>
    <property type="match status" value="1"/>
</dbReference>
<sequence>MLNFIGTGSAFNTKLGNNSAYIKNSNSILLIDCGGTVFQNVQQLDLLNGIKNIYIIITHTHPDHVGSLGDIIFYTYYMLKSKVKLYFPEAAHIKSFFSNIGVKDEMYQLYSSANAIIEDSSLGKITLQFMSTAHTETMPSYGFIMNISGKTIYYSGDSNSVDSSVVKKFIDGQIDYIYQDTCALDYQGNGHLYIGKLCKLIPIQYRNRVYCMHLDTDMTESDIIENGFKVAAKI</sequence>
<dbReference type="PANTHER" id="PTHR42663:SF6">
    <property type="entry name" value="HYDROLASE C777.06C-RELATED"/>
    <property type="match status" value="1"/>
</dbReference>
<keyword evidence="2" id="KW-0378">Hydrolase</keyword>
<evidence type="ECO:0000313" key="3">
    <source>
        <dbReference type="Proteomes" id="UP000190080"/>
    </source>
</evidence>
<proteinExistence type="predicted"/>
<dbReference type="GO" id="GO:0016787">
    <property type="term" value="F:hydrolase activity"/>
    <property type="evidence" value="ECO:0007669"/>
    <property type="project" value="UniProtKB-KW"/>
</dbReference>
<dbReference type="STRING" id="1450648.CLORY_17970"/>
<evidence type="ECO:0000259" key="1">
    <source>
        <dbReference type="SMART" id="SM00849"/>
    </source>
</evidence>
<protein>
    <submittedName>
        <fullName evidence="2">Ribonuclease BN</fullName>
        <ecNumber evidence="2">3.1.26.11</ecNumber>
    </submittedName>
</protein>
<dbReference type="PANTHER" id="PTHR42663">
    <property type="entry name" value="HYDROLASE C777.06C-RELATED-RELATED"/>
    <property type="match status" value="1"/>
</dbReference>
<dbReference type="SMART" id="SM00849">
    <property type="entry name" value="Lactamase_B"/>
    <property type="match status" value="1"/>
</dbReference>
<evidence type="ECO:0000313" key="2">
    <source>
        <dbReference type="EMBL" id="OPJ62428.1"/>
    </source>
</evidence>
<dbReference type="RefSeq" id="WP_079423450.1">
    <property type="nucleotide sequence ID" value="NZ_MZGV01000015.1"/>
</dbReference>
<feature type="domain" description="Metallo-beta-lactamase" evidence="1">
    <location>
        <begin position="16"/>
        <end position="213"/>
    </location>
</feature>
<accession>A0A1V4IQW9</accession>
<dbReference type="InterPro" id="IPR001279">
    <property type="entry name" value="Metallo-B-lactamas"/>
</dbReference>
<dbReference type="AlphaFoldDB" id="A0A1V4IQW9"/>
<name>A0A1V4IQW9_9CLOT</name>
<reference evidence="2 3" key="1">
    <citation type="submission" date="2017-03" db="EMBL/GenBank/DDBJ databases">
        <title>Genome sequence of Clostridium oryzae DSM 28571.</title>
        <authorList>
            <person name="Poehlein A."/>
            <person name="Daniel R."/>
        </authorList>
    </citation>
    <scope>NUCLEOTIDE SEQUENCE [LARGE SCALE GENOMIC DNA]</scope>
    <source>
        <strain evidence="2 3">DSM 28571</strain>
    </source>
</reference>
<dbReference type="SUPFAM" id="SSF56281">
    <property type="entry name" value="Metallo-hydrolase/oxidoreductase"/>
    <property type="match status" value="1"/>
</dbReference>
<dbReference type="EC" id="3.1.26.11" evidence="2"/>
<dbReference type="GO" id="GO:0046872">
    <property type="term" value="F:metal ion binding"/>
    <property type="evidence" value="ECO:0007669"/>
    <property type="project" value="UniProtKB-KW"/>
</dbReference>
<keyword evidence="3" id="KW-1185">Reference proteome</keyword>
<organism evidence="2 3">
    <name type="scientific">Clostridium oryzae</name>
    <dbReference type="NCBI Taxonomy" id="1450648"/>
    <lineage>
        <taxon>Bacteria</taxon>
        <taxon>Bacillati</taxon>
        <taxon>Bacillota</taxon>
        <taxon>Clostridia</taxon>
        <taxon>Eubacteriales</taxon>
        <taxon>Clostridiaceae</taxon>
        <taxon>Clostridium</taxon>
    </lineage>
</organism>